<dbReference type="Proteomes" id="UP000006591">
    <property type="component" value="Chromosome 4"/>
</dbReference>
<feature type="region of interest" description="Disordered" evidence="1">
    <location>
        <begin position="1"/>
        <end position="49"/>
    </location>
</feature>
<organism evidence="2">
    <name type="scientific">Oryza nivara</name>
    <name type="common">Indian wild rice</name>
    <name type="synonym">Oryza sativa f. spontanea</name>
    <dbReference type="NCBI Taxonomy" id="4536"/>
    <lineage>
        <taxon>Eukaryota</taxon>
        <taxon>Viridiplantae</taxon>
        <taxon>Streptophyta</taxon>
        <taxon>Embryophyta</taxon>
        <taxon>Tracheophyta</taxon>
        <taxon>Spermatophyta</taxon>
        <taxon>Magnoliopsida</taxon>
        <taxon>Liliopsida</taxon>
        <taxon>Poales</taxon>
        <taxon>Poaceae</taxon>
        <taxon>BOP clade</taxon>
        <taxon>Oryzoideae</taxon>
        <taxon>Oryzeae</taxon>
        <taxon>Oryzinae</taxon>
        <taxon>Oryza</taxon>
    </lineage>
</organism>
<name>A0A0E0GZN6_ORYNI</name>
<sequence length="107" mass="11704">MDDDAAASAGNRGGPDRGRQRRRGRRRRRGAGALGSGEAEEECGGERLRDGMGGGKVWDPLLARPFWLAKFGQREQYFGQLDGLAIRLTRNPYVLGGCSRDKGMPNL</sequence>
<feature type="compositionally biased region" description="Basic residues" evidence="1">
    <location>
        <begin position="19"/>
        <end position="30"/>
    </location>
</feature>
<accession>A0A0E0GZN6</accession>
<reference evidence="2" key="2">
    <citation type="submission" date="2018-04" db="EMBL/GenBank/DDBJ databases">
        <title>OnivRS2 (Oryza nivara Reference Sequence Version 2).</title>
        <authorList>
            <person name="Zhang J."/>
            <person name="Kudrna D."/>
            <person name="Lee S."/>
            <person name="Talag J."/>
            <person name="Rajasekar S."/>
            <person name="Welchert J."/>
            <person name="Hsing Y.-I."/>
            <person name="Wing R.A."/>
        </authorList>
    </citation>
    <scope>NUCLEOTIDE SEQUENCE [LARGE SCALE GENOMIC DNA]</scope>
    <source>
        <strain evidence="2">SL10</strain>
    </source>
</reference>
<reference evidence="2" key="1">
    <citation type="submission" date="2015-04" db="UniProtKB">
        <authorList>
            <consortium name="EnsemblPlants"/>
        </authorList>
    </citation>
    <scope>IDENTIFICATION</scope>
    <source>
        <strain evidence="2">SL10</strain>
    </source>
</reference>
<protein>
    <submittedName>
        <fullName evidence="2">Uncharacterized protein</fullName>
    </submittedName>
</protein>
<dbReference type="Gramene" id="ONIVA04G07640.1">
    <property type="protein sequence ID" value="ONIVA04G07640.1"/>
    <property type="gene ID" value="ONIVA04G07640"/>
</dbReference>
<dbReference type="EnsemblPlants" id="ONIVA04G07640.1">
    <property type="protein sequence ID" value="ONIVA04G07640.1"/>
    <property type="gene ID" value="ONIVA04G07640"/>
</dbReference>
<proteinExistence type="predicted"/>
<keyword evidence="3" id="KW-1185">Reference proteome</keyword>
<dbReference type="HOGENOM" id="CLU_2214208_0_0_1"/>
<evidence type="ECO:0000313" key="3">
    <source>
        <dbReference type="Proteomes" id="UP000006591"/>
    </source>
</evidence>
<dbReference type="AlphaFoldDB" id="A0A0E0GZN6"/>
<evidence type="ECO:0000313" key="2">
    <source>
        <dbReference type="EnsemblPlants" id="ONIVA04G07640.1"/>
    </source>
</evidence>
<evidence type="ECO:0000256" key="1">
    <source>
        <dbReference type="SAM" id="MobiDB-lite"/>
    </source>
</evidence>